<gene>
    <name evidence="1" type="ORF">PR048_001355</name>
</gene>
<dbReference type="Proteomes" id="UP001159363">
    <property type="component" value="Chromosome 1"/>
</dbReference>
<name>A0ABQ9IH40_9NEOP</name>
<comment type="caution">
    <text evidence="1">The sequence shown here is derived from an EMBL/GenBank/DDBJ whole genome shotgun (WGS) entry which is preliminary data.</text>
</comment>
<dbReference type="EMBL" id="JARBHB010000001">
    <property type="protein sequence ID" value="KAJ8896014.1"/>
    <property type="molecule type" value="Genomic_DNA"/>
</dbReference>
<organism evidence="1 2">
    <name type="scientific">Dryococelus australis</name>
    <dbReference type="NCBI Taxonomy" id="614101"/>
    <lineage>
        <taxon>Eukaryota</taxon>
        <taxon>Metazoa</taxon>
        <taxon>Ecdysozoa</taxon>
        <taxon>Arthropoda</taxon>
        <taxon>Hexapoda</taxon>
        <taxon>Insecta</taxon>
        <taxon>Pterygota</taxon>
        <taxon>Neoptera</taxon>
        <taxon>Polyneoptera</taxon>
        <taxon>Phasmatodea</taxon>
        <taxon>Verophasmatodea</taxon>
        <taxon>Anareolatae</taxon>
        <taxon>Phasmatidae</taxon>
        <taxon>Eurycanthinae</taxon>
        <taxon>Dryococelus</taxon>
    </lineage>
</organism>
<keyword evidence="2" id="KW-1185">Reference proteome</keyword>
<evidence type="ECO:0000313" key="1">
    <source>
        <dbReference type="EMBL" id="KAJ8896014.1"/>
    </source>
</evidence>
<accession>A0ABQ9IH40</accession>
<proteinExistence type="predicted"/>
<reference evidence="1 2" key="1">
    <citation type="submission" date="2023-02" db="EMBL/GenBank/DDBJ databases">
        <title>LHISI_Scaffold_Assembly.</title>
        <authorList>
            <person name="Stuart O.P."/>
            <person name="Cleave R."/>
            <person name="Magrath M.J.L."/>
            <person name="Mikheyev A.S."/>
        </authorList>
    </citation>
    <scope>NUCLEOTIDE SEQUENCE [LARGE SCALE GENOMIC DNA]</scope>
    <source>
        <strain evidence="1">Daus_M_001</strain>
        <tissue evidence="1">Leg muscle</tissue>
    </source>
</reference>
<evidence type="ECO:0000313" key="2">
    <source>
        <dbReference type="Proteomes" id="UP001159363"/>
    </source>
</evidence>
<protein>
    <submittedName>
        <fullName evidence="1">Uncharacterized protein</fullName>
    </submittedName>
</protein>
<sequence>MKSKKPEFYFWTEDQARRGSTEVSATIYLTTYPFLPADSVFGRVEKLLWKRPLTTTEREYEEIYSEVGNVHALRKDWKLHDVKSLSNVFQNVHGTCECKRIIIEKD</sequence>